<reference evidence="1" key="1">
    <citation type="submission" date="2022-02" db="EMBL/GenBank/DDBJ databases">
        <title>Plant Genome Project.</title>
        <authorList>
            <person name="Zhang R.-G."/>
        </authorList>
    </citation>
    <scope>NUCLEOTIDE SEQUENCE</scope>
    <source>
        <strain evidence="1">AT1</strain>
    </source>
</reference>
<keyword evidence="2" id="KW-1185">Reference proteome</keyword>
<sequence>MISNNASPTTEGLTFVYFSDGYDDGIKLSDNLNHFRSEFKSRSSKAMAELITASGDEGHPITCLVYNMLLSWAAALARDFNIACVPLWVQPAAIFDVYFHYFHGYEDEIRKISTDNSSGRVELPGLPPLTRCDLPTYMLPSKSANPMALPAFKEQLETLDAESKKPTVLINTFDSLEEEALRAIEKYHLVAVGPLVPQAFLDGKDTSDTAFGCDLIQKSKDGVIGEWLDAKQRLSVVYVSFGSFLGVSDQQMEGIARGLLESNRPFLWVIKATESAHKLSCRDELERQGKIVPWCSQLEVLSHPSLGCFVTHCGWNSSLETLVCGVPIVGLPLFTDQPINAKLLEDTFKVGVRLTVNENGIAEGDEVRRCIEVVMGEGDKGEEMRRNAKKWKDLAKEAAKEGGSSYVNLRAFVDEVKGDQP</sequence>
<organism evidence="1 2">
    <name type="scientific">Rhododendron molle</name>
    <name type="common">Chinese azalea</name>
    <name type="synonym">Azalea mollis</name>
    <dbReference type="NCBI Taxonomy" id="49168"/>
    <lineage>
        <taxon>Eukaryota</taxon>
        <taxon>Viridiplantae</taxon>
        <taxon>Streptophyta</taxon>
        <taxon>Embryophyta</taxon>
        <taxon>Tracheophyta</taxon>
        <taxon>Spermatophyta</taxon>
        <taxon>Magnoliopsida</taxon>
        <taxon>eudicotyledons</taxon>
        <taxon>Gunneridae</taxon>
        <taxon>Pentapetalae</taxon>
        <taxon>asterids</taxon>
        <taxon>Ericales</taxon>
        <taxon>Ericaceae</taxon>
        <taxon>Ericoideae</taxon>
        <taxon>Rhodoreae</taxon>
        <taxon>Rhododendron</taxon>
    </lineage>
</organism>
<proteinExistence type="predicted"/>
<dbReference type="Proteomes" id="UP001062846">
    <property type="component" value="Chromosome 8"/>
</dbReference>
<accession>A0ACC0MNN3</accession>
<dbReference type="EMBL" id="CM046395">
    <property type="protein sequence ID" value="KAI8542196.1"/>
    <property type="molecule type" value="Genomic_DNA"/>
</dbReference>
<gene>
    <name evidence="1" type="ORF">RHMOL_Rhmol08G0119500</name>
</gene>
<evidence type="ECO:0000313" key="1">
    <source>
        <dbReference type="EMBL" id="KAI8542196.1"/>
    </source>
</evidence>
<comment type="caution">
    <text evidence="1">The sequence shown here is derived from an EMBL/GenBank/DDBJ whole genome shotgun (WGS) entry which is preliminary data.</text>
</comment>
<protein>
    <submittedName>
        <fullName evidence="1">Uncharacterized protein</fullName>
    </submittedName>
</protein>
<name>A0ACC0MNN3_RHOML</name>
<evidence type="ECO:0000313" key="2">
    <source>
        <dbReference type="Proteomes" id="UP001062846"/>
    </source>
</evidence>